<dbReference type="Pfam" id="PF04286">
    <property type="entry name" value="DUF445"/>
    <property type="match status" value="1"/>
</dbReference>
<evidence type="ECO:0000313" key="2">
    <source>
        <dbReference type="EMBL" id="VEJ51812.1"/>
    </source>
</evidence>
<keyword evidence="1" id="KW-0472">Membrane</keyword>
<dbReference type="PANTHER" id="PTHR38442:SF1">
    <property type="entry name" value="INNER MEMBRANE PROTEIN"/>
    <property type="match status" value="1"/>
</dbReference>
<feature type="transmembrane region" description="Helical" evidence="1">
    <location>
        <begin position="415"/>
        <end position="434"/>
    </location>
</feature>
<protein>
    <submittedName>
        <fullName evidence="2">Predicted membrane protein</fullName>
    </submittedName>
</protein>
<gene>
    <name evidence="2" type="ORF">NCTC12742_01717</name>
</gene>
<dbReference type="RefSeq" id="WP_040669744.1">
    <property type="nucleotide sequence ID" value="NZ_CAUJRG010000005.1"/>
</dbReference>
<dbReference type="InterPro" id="IPR007383">
    <property type="entry name" value="DUF445"/>
</dbReference>
<dbReference type="EMBL" id="LR134533">
    <property type="protein sequence ID" value="VEJ51812.1"/>
    <property type="molecule type" value="Genomic_DNA"/>
</dbReference>
<feature type="transmembrane region" description="Helical" evidence="1">
    <location>
        <begin position="26"/>
        <end position="48"/>
    </location>
</feature>
<keyword evidence="1" id="KW-1133">Transmembrane helix</keyword>
<keyword evidence="3" id="KW-1185">Reference proteome</keyword>
<dbReference type="AlphaFoldDB" id="A0A3S5ABQ8"/>
<reference evidence="2 3" key="1">
    <citation type="submission" date="2018-12" db="EMBL/GenBank/DDBJ databases">
        <authorList>
            <consortium name="Pathogen Informatics"/>
        </authorList>
    </citation>
    <scope>NUCLEOTIDE SEQUENCE [LARGE SCALE GENOMIC DNA]</scope>
    <source>
        <strain evidence="2 3">NCTC12742</strain>
    </source>
</reference>
<accession>A0A3S5ABQ8</accession>
<proteinExistence type="predicted"/>
<dbReference type="OrthoDB" id="9769590at2"/>
<keyword evidence="1" id="KW-0812">Transmembrane</keyword>
<dbReference type="PANTHER" id="PTHR38442">
    <property type="entry name" value="INNER MEMBRANE PROTEIN-RELATED"/>
    <property type="match status" value="1"/>
</dbReference>
<dbReference type="GO" id="GO:0005886">
    <property type="term" value="C:plasma membrane"/>
    <property type="evidence" value="ECO:0007669"/>
    <property type="project" value="TreeGrafter"/>
</dbReference>
<dbReference type="Proteomes" id="UP000272771">
    <property type="component" value="Chromosome"/>
</dbReference>
<evidence type="ECO:0000256" key="1">
    <source>
        <dbReference type="SAM" id="Phobius"/>
    </source>
</evidence>
<organism evidence="2 3">
    <name type="scientific">Neisseria weaveri</name>
    <dbReference type="NCBI Taxonomy" id="28091"/>
    <lineage>
        <taxon>Bacteria</taxon>
        <taxon>Pseudomonadati</taxon>
        <taxon>Pseudomonadota</taxon>
        <taxon>Betaproteobacteria</taxon>
        <taxon>Neisseriales</taxon>
        <taxon>Neisseriaceae</taxon>
        <taxon>Neisseria</taxon>
    </lineage>
</organism>
<name>A0A3S5ABQ8_9NEIS</name>
<sequence length="440" mass="50050">MHTLSAEMRRKAAEARLKAGRRWATGLLLAAVVLFVWSSLYVGAYPWLGYVKAFAEAAMVGALADWFAVTALFRHPLGLPIPHTAIIPRNQQRIADELGRFIENNFLQGRPIALRVYRAAPSDRLLLWLADENIRTRWLPWVARQMPALLKVAKPEQVARFSALMLVEQYTGDKIGKTVSDGLNLLKAHGLHESVLLVLLKQAKRWMQNPETRALLEQNLHEWAAKIESDAPSAWDKIKASLKGTLVGKVDGWVSEKALAWAESYIDDALDNEAHTIRVNFNSQYDRMSRALRYSRGWHRRLEAGKQQLAGSAAVRESLMRGWQSVQDWTAADVEKSDSLWLAQLNRLLDHMLSQASAYPQFMRRMDIRIAWLVRDFVMRYKDRMAVFVADKVKSWDSSLMVEKLELSVGRDLQFIRINGTLVGGLVGLLIYIVSQHVFP</sequence>
<evidence type="ECO:0000313" key="3">
    <source>
        <dbReference type="Proteomes" id="UP000272771"/>
    </source>
</evidence>